<evidence type="ECO:0000313" key="7">
    <source>
        <dbReference type="Proteomes" id="UP000256519"/>
    </source>
</evidence>
<dbReference type="InterPro" id="IPR003593">
    <property type="entry name" value="AAA+_ATPase"/>
</dbReference>
<comment type="caution">
    <text evidence="6">The sequence shown here is derived from an EMBL/GenBank/DDBJ whole genome shotgun (WGS) entry which is preliminary data.</text>
</comment>
<evidence type="ECO:0000256" key="4">
    <source>
        <dbReference type="ARBA" id="ARBA00022840"/>
    </source>
</evidence>
<dbReference type="GO" id="GO:0005524">
    <property type="term" value="F:ATP binding"/>
    <property type="evidence" value="ECO:0007669"/>
    <property type="project" value="UniProtKB-KW"/>
</dbReference>
<dbReference type="GO" id="GO:0055085">
    <property type="term" value="P:transmembrane transport"/>
    <property type="evidence" value="ECO:0007669"/>
    <property type="project" value="UniProtKB-ARBA"/>
</dbReference>
<dbReference type="CDD" id="cd03257">
    <property type="entry name" value="ABC_NikE_OppD_transporters"/>
    <property type="match status" value="1"/>
</dbReference>
<name>A0A3D8WZB8_PRIMG</name>
<reference evidence="6" key="1">
    <citation type="journal article" date="2018" name="Appl. Environ. Microbiol.">
        <title>Antimicrobial susceptibility testing and tentative epidemiological cut-off values of five Bacillus species relevant for use as animal feed additives or for plant protection.</title>
        <authorList>
            <person name="Agerso Y."/>
            <person name="Stuer-Lauridsen B."/>
            <person name="Bjerre K."/>
            <person name="Jensen M.G."/>
            <person name="Johansen E."/>
            <person name="Bennedsen M."/>
            <person name="Brockmann E."/>
            <person name="Nielsen B."/>
        </authorList>
    </citation>
    <scope>NUCLEOTIDE SEQUENCE [LARGE SCALE GENOMIC DNA]</scope>
    <source>
        <strain evidence="6">CHCC20162</strain>
    </source>
</reference>
<dbReference type="RefSeq" id="WP_116076043.1">
    <property type="nucleotide sequence ID" value="NZ_CP187630.1"/>
</dbReference>
<accession>A0A3D8WZB8</accession>
<protein>
    <submittedName>
        <fullName evidence="6">Peptide ABC transporter ATP-binding protein</fullName>
    </submittedName>
</protein>
<dbReference type="GO" id="GO:0015833">
    <property type="term" value="P:peptide transport"/>
    <property type="evidence" value="ECO:0007669"/>
    <property type="project" value="InterPro"/>
</dbReference>
<dbReference type="PROSITE" id="PS50893">
    <property type="entry name" value="ABC_TRANSPORTER_2"/>
    <property type="match status" value="1"/>
</dbReference>
<evidence type="ECO:0000256" key="2">
    <source>
        <dbReference type="ARBA" id="ARBA00022448"/>
    </source>
</evidence>
<organism evidence="6 7">
    <name type="scientific">Priestia megaterium</name>
    <name type="common">Bacillus megaterium</name>
    <dbReference type="NCBI Taxonomy" id="1404"/>
    <lineage>
        <taxon>Bacteria</taxon>
        <taxon>Bacillati</taxon>
        <taxon>Bacillota</taxon>
        <taxon>Bacilli</taxon>
        <taxon>Bacillales</taxon>
        <taxon>Bacillaceae</taxon>
        <taxon>Priestia</taxon>
    </lineage>
</organism>
<dbReference type="Proteomes" id="UP000256519">
    <property type="component" value="Unassembled WGS sequence"/>
</dbReference>
<evidence type="ECO:0000313" key="6">
    <source>
        <dbReference type="EMBL" id="RDZ12346.1"/>
    </source>
</evidence>
<dbReference type="InterPro" id="IPR003439">
    <property type="entry name" value="ABC_transporter-like_ATP-bd"/>
</dbReference>
<comment type="similarity">
    <text evidence="1">Belongs to the ABC transporter superfamily.</text>
</comment>
<dbReference type="PROSITE" id="PS00211">
    <property type="entry name" value="ABC_TRANSPORTER_1"/>
    <property type="match status" value="1"/>
</dbReference>
<dbReference type="NCBIfam" id="NF008453">
    <property type="entry name" value="PRK11308.1"/>
    <property type="match status" value="1"/>
</dbReference>
<keyword evidence="2" id="KW-0813">Transport</keyword>
<dbReference type="PANTHER" id="PTHR43776:SF7">
    <property type="entry name" value="D,D-DIPEPTIDE TRANSPORT ATP-BINDING PROTEIN DDPF-RELATED"/>
    <property type="match status" value="1"/>
</dbReference>
<dbReference type="InterPro" id="IPR013563">
    <property type="entry name" value="Oligopep_ABC_C"/>
</dbReference>
<dbReference type="InterPro" id="IPR050319">
    <property type="entry name" value="ABC_transp_ATP-bind"/>
</dbReference>
<dbReference type="FunFam" id="3.40.50.300:FF:000016">
    <property type="entry name" value="Oligopeptide ABC transporter ATP-binding component"/>
    <property type="match status" value="1"/>
</dbReference>
<dbReference type="SUPFAM" id="SSF52540">
    <property type="entry name" value="P-loop containing nucleoside triphosphate hydrolases"/>
    <property type="match status" value="1"/>
</dbReference>
<dbReference type="InterPro" id="IPR017871">
    <property type="entry name" value="ABC_transporter-like_CS"/>
</dbReference>
<dbReference type="Gene3D" id="3.40.50.300">
    <property type="entry name" value="P-loop containing nucleotide triphosphate hydrolases"/>
    <property type="match status" value="1"/>
</dbReference>
<dbReference type="PANTHER" id="PTHR43776">
    <property type="entry name" value="TRANSPORT ATP-BINDING PROTEIN"/>
    <property type="match status" value="1"/>
</dbReference>
<dbReference type="SMART" id="SM00382">
    <property type="entry name" value="AAA"/>
    <property type="match status" value="1"/>
</dbReference>
<keyword evidence="4 6" id="KW-0067">ATP-binding</keyword>
<dbReference type="Pfam" id="PF08352">
    <property type="entry name" value="oligo_HPY"/>
    <property type="match status" value="1"/>
</dbReference>
<keyword evidence="3" id="KW-0547">Nucleotide-binding</keyword>
<evidence type="ECO:0000256" key="3">
    <source>
        <dbReference type="ARBA" id="ARBA00022741"/>
    </source>
</evidence>
<dbReference type="InterPro" id="IPR027417">
    <property type="entry name" value="P-loop_NTPase"/>
</dbReference>
<dbReference type="Pfam" id="PF00005">
    <property type="entry name" value="ABC_tran"/>
    <property type="match status" value="1"/>
</dbReference>
<dbReference type="AlphaFoldDB" id="A0A3D8WZB8"/>
<dbReference type="NCBIfam" id="TIGR01727">
    <property type="entry name" value="oligo_HPY"/>
    <property type="match status" value="1"/>
</dbReference>
<feature type="domain" description="ABC transporter" evidence="5">
    <location>
        <begin position="14"/>
        <end position="263"/>
    </location>
</feature>
<gene>
    <name evidence="6" type="ORF">C3744_18815</name>
</gene>
<evidence type="ECO:0000256" key="1">
    <source>
        <dbReference type="ARBA" id="ARBA00005417"/>
    </source>
</evidence>
<sequence>MPSEAKQQSAKPLLEVRNLQKYYPVRSALGKAKGQIKAVQDVSFDIYEGETYGLVGESGCGKSTAGRTLLKLVEPTGGEAQFNGESIFESKASRLRTIRKDLQMIFQDPHTSLNPRKKIGASIQETLTIHNVGAKSERKPLVIELLKKLGFNEEDYNRYPHEFSGGQRQRIGIARSLILNPKLIICDEPVSALDVSIQAQILNLLRSLQREMKLSYLFISHDLSVVRHIADRVGVMYLGRLVEEGPTDEIFSNPRHPYTKLLLSSVPAIHEHEKREKIEVKGEIPSPLNPPSGCAFHKRCPFAFDRCMKETPEDTMVDSKHKVKCHLYC</sequence>
<dbReference type="EMBL" id="PQWM01000022">
    <property type="protein sequence ID" value="RDZ12346.1"/>
    <property type="molecule type" value="Genomic_DNA"/>
</dbReference>
<evidence type="ECO:0000259" key="5">
    <source>
        <dbReference type="PROSITE" id="PS50893"/>
    </source>
</evidence>
<dbReference type="GO" id="GO:0016887">
    <property type="term" value="F:ATP hydrolysis activity"/>
    <property type="evidence" value="ECO:0007669"/>
    <property type="project" value="InterPro"/>
</dbReference>
<proteinExistence type="inferred from homology"/>